<sequence length="489" mass="56224">MIVFLLLLSLFSPSWAKEPSPVKMTEVDMSPPEGFDDVYAKNARNVFVTWMSMPLDHFDPQNPTNFSMRYMFNEEFFGGNGYPIFIMAGGEWTIDHRWLLAGNMYEMARENKGFQVYTEHRYYGATQIFSNFTAENLRFLNIDQALADLAYFITEIKKQPRFAESEVIMYGGSYAANMVMWFKKRYPHLVVGTVASSGPILAKVDYPEYLEVVHEAFLLEGGEECIGHIKRGIDDTIAAMQTESGRRQLEQAYRLCEPPNYDDDYDLAVFAGLISWTFSTSVQQARPGSLLAVCNNFTDHTSYGSTPMEKIGGYIMITRQRESDQCWSTSYESFLNNYRATNNSRAWYYQTCTEYGYYQTAPTSGTVFDSLKWLNLDFYTDICKRVFDERFDVAYVENAAKRVNLIFGGLEPVVNNTINIHGYIDPWRALGVYKNDISETSPTYTVNRASHCFDMQGWLRTDTIEMTAVQQRARRLVTSWLSKPESETS</sequence>
<organism evidence="1 2">
    <name type="scientific">Mythimna loreyi</name>
    <dbReference type="NCBI Taxonomy" id="667449"/>
    <lineage>
        <taxon>Eukaryota</taxon>
        <taxon>Metazoa</taxon>
        <taxon>Ecdysozoa</taxon>
        <taxon>Arthropoda</taxon>
        <taxon>Hexapoda</taxon>
        <taxon>Insecta</taxon>
        <taxon>Pterygota</taxon>
        <taxon>Neoptera</taxon>
        <taxon>Endopterygota</taxon>
        <taxon>Lepidoptera</taxon>
        <taxon>Glossata</taxon>
        <taxon>Ditrysia</taxon>
        <taxon>Noctuoidea</taxon>
        <taxon>Noctuidae</taxon>
        <taxon>Noctuinae</taxon>
        <taxon>Hadenini</taxon>
        <taxon>Mythimna</taxon>
    </lineage>
</organism>
<keyword evidence="2" id="KW-1185">Reference proteome</keyword>
<evidence type="ECO:0000313" key="1">
    <source>
        <dbReference type="EMBL" id="KAJ8733229.1"/>
    </source>
</evidence>
<comment type="caution">
    <text evidence="1">The sequence shown here is derived from an EMBL/GenBank/DDBJ whole genome shotgun (WGS) entry which is preliminary data.</text>
</comment>
<dbReference type="EMBL" id="CM056787">
    <property type="protein sequence ID" value="KAJ8733229.1"/>
    <property type="molecule type" value="Genomic_DNA"/>
</dbReference>
<name>A0ACC2R5G3_9NEOP</name>
<evidence type="ECO:0000313" key="2">
    <source>
        <dbReference type="Proteomes" id="UP001231649"/>
    </source>
</evidence>
<reference evidence="1" key="1">
    <citation type="submission" date="2023-03" db="EMBL/GenBank/DDBJ databases">
        <title>Chromosome-level genomes of two armyworms, Mythimna separata and Mythimna loreyi, provide insights into the biosynthesis and reception of sex pheromones.</title>
        <authorList>
            <person name="Zhao H."/>
        </authorList>
    </citation>
    <scope>NUCLEOTIDE SEQUENCE</scope>
    <source>
        <strain evidence="1">BeijingLab</strain>
    </source>
</reference>
<dbReference type="Proteomes" id="UP001231649">
    <property type="component" value="Chromosome 11"/>
</dbReference>
<accession>A0ACC2R5G3</accession>
<gene>
    <name evidence="1" type="ORF">PYW08_001527</name>
</gene>
<proteinExistence type="predicted"/>
<protein>
    <submittedName>
        <fullName evidence="1">Uncharacterized protein</fullName>
    </submittedName>
</protein>